<dbReference type="GO" id="GO:0004674">
    <property type="term" value="F:protein serine/threonine kinase activity"/>
    <property type="evidence" value="ECO:0007669"/>
    <property type="project" value="TreeGrafter"/>
</dbReference>
<dbReference type="SUPFAM" id="SSF69304">
    <property type="entry name" value="Tricorn protease N-terminal domain"/>
    <property type="match status" value="1"/>
</dbReference>
<evidence type="ECO:0000256" key="2">
    <source>
        <dbReference type="ARBA" id="ARBA00022741"/>
    </source>
</evidence>
<dbReference type="PANTHER" id="PTHR43289:SF6">
    <property type="entry name" value="SERINE_THREONINE-PROTEIN KINASE NEKL-3"/>
    <property type="match status" value="1"/>
</dbReference>
<evidence type="ECO:0000313" key="8">
    <source>
        <dbReference type="Proteomes" id="UP000580839"/>
    </source>
</evidence>
<dbReference type="InterPro" id="IPR017441">
    <property type="entry name" value="Protein_kinase_ATP_BS"/>
</dbReference>
<dbReference type="PROSITE" id="PS00108">
    <property type="entry name" value="PROTEIN_KINASE_ST"/>
    <property type="match status" value="1"/>
</dbReference>
<evidence type="ECO:0000256" key="5">
    <source>
        <dbReference type="PROSITE-ProRule" id="PRU10141"/>
    </source>
</evidence>
<keyword evidence="2 5" id="KW-0547">Nucleotide-binding</keyword>
<dbReference type="Gene3D" id="3.30.200.20">
    <property type="entry name" value="Phosphorylase Kinase, domain 1"/>
    <property type="match status" value="1"/>
</dbReference>
<dbReference type="CDD" id="cd14014">
    <property type="entry name" value="STKc_PknB_like"/>
    <property type="match status" value="1"/>
</dbReference>
<dbReference type="PROSITE" id="PS00107">
    <property type="entry name" value="PROTEIN_KINASE_ATP"/>
    <property type="match status" value="1"/>
</dbReference>
<organism evidence="7 8">
    <name type="scientific">Eiseniibacteriota bacterium</name>
    <dbReference type="NCBI Taxonomy" id="2212470"/>
    <lineage>
        <taxon>Bacteria</taxon>
        <taxon>Candidatus Eiseniibacteriota</taxon>
    </lineage>
</organism>
<dbReference type="InterPro" id="IPR000719">
    <property type="entry name" value="Prot_kinase_dom"/>
</dbReference>
<dbReference type="Gene3D" id="2.120.10.30">
    <property type="entry name" value="TolB, C-terminal domain"/>
    <property type="match status" value="3"/>
</dbReference>
<dbReference type="Pfam" id="PF07676">
    <property type="entry name" value="PD40"/>
    <property type="match status" value="3"/>
</dbReference>
<dbReference type="Proteomes" id="UP000580839">
    <property type="component" value="Unassembled WGS sequence"/>
</dbReference>
<accession>A0A849SVC1</accession>
<dbReference type="PROSITE" id="PS50011">
    <property type="entry name" value="PROTEIN_KINASE_DOM"/>
    <property type="match status" value="1"/>
</dbReference>
<dbReference type="InterPro" id="IPR011659">
    <property type="entry name" value="WD40"/>
</dbReference>
<dbReference type="EMBL" id="JABFRW010000029">
    <property type="protein sequence ID" value="NOT33129.1"/>
    <property type="molecule type" value="Genomic_DNA"/>
</dbReference>
<gene>
    <name evidence="7" type="ORF">HOP12_03060</name>
</gene>
<dbReference type="Pfam" id="PF00069">
    <property type="entry name" value="Pkinase"/>
    <property type="match status" value="1"/>
</dbReference>
<dbReference type="Gene3D" id="1.10.510.10">
    <property type="entry name" value="Transferase(Phosphotransferase) domain 1"/>
    <property type="match status" value="1"/>
</dbReference>
<dbReference type="SUPFAM" id="SSF56112">
    <property type="entry name" value="Protein kinase-like (PK-like)"/>
    <property type="match status" value="1"/>
</dbReference>
<dbReference type="InterPro" id="IPR011042">
    <property type="entry name" value="6-blade_b-propeller_TolB-like"/>
</dbReference>
<keyword evidence="1" id="KW-0808">Transferase</keyword>
<reference evidence="7 8" key="1">
    <citation type="submission" date="2020-04" db="EMBL/GenBank/DDBJ databases">
        <title>Metagenomic profiling of ammonia- and methane-oxidizing microorganisms in a Dutch drinking water treatment plant.</title>
        <authorList>
            <person name="Poghosyan L."/>
            <person name="Leucker S."/>
        </authorList>
    </citation>
    <scope>NUCLEOTIDE SEQUENCE [LARGE SCALE GENOMIC DNA]</scope>
    <source>
        <strain evidence="7">S-RSF-IL-03</strain>
    </source>
</reference>
<evidence type="ECO:0000256" key="4">
    <source>
        <dbReference type="ARBA" id="ARBA00022840"/>
    </source>
</evidence>
<evidence type="ECO:0000256" key="3">
    <source>
        <dbReference type="ARBA" id="ARBA00022777"/>
    </source>
</evidence>
<feature type="binding site" evidence="5">
    <location>
        <position position="41"/>
    </location>
    <ligand>
        <name>ATP</name>
        <dbReference type="ChEBI" id="CHEBI:30616"/>
    </ligand>
</feature>
<name>A0A849SVC1_UNCEI</name>
<protein>
    <submittedName>
        <fullName evidence="7">Serine/threonine-protein kinase</fullName>
    </submittedName>
</protein>
<dbReference type="AlphaFoldDB" id="A0A849SVC1"/>
<evidence type="ECO:0000259" key="6">
    <source>
        <dbReference type="PROSITE" id="PS50011"/>
    </source>
</evidence>
<keyword evidence="3 7" id="KW-0418">Kinase</keyword>
<dbReference type="InterPro" id="IPR008271">
    <property type="entry name" value="Ser/Thr_kinase_AS"/>
</dbReference>
<dbReference type="InterPro" id="IPR011009">
    <property type="entry name" value="Kinase-like_dom_sf"/>
</dbReference>
<keyword evidence="4 5" id="KW-0067">ATP-binding</keyword>
<evidence type="ECO:0000256" key="1">
    <source>
        <dbReference type="ARBA" id="ARBA00022679"/>
    </source>
</evidence>
<evidence type="ECO:0000313" key="7">
    <source>
        <dbReference type="EMBL" id="NOT33129.1"/>
    </source>
</evidence>
<dbReference type="SUPFAM" id="SSF75011">
    <property type="entry name" value="3-carboxy-cis,cis-mucoante lactonizing enzyme"/>
    <property type="match status" value="1"/>
</dbReference>
<proteinExistence type="predicted"/>
<dbReference type="GO" id="GO:0005524">
    <property type="term" value="F:ATP binding"/>
    <property type="evidence" value="ECO:0007669"/>
    <property type="project" value="UniProtKB-UniRule"/>
</dbReference>
<dbReference type="SMART" id="SM00220">
    <property type="entry name" value="S_TKc"/>
    <property type="match status" value="1"/>
</dbReference>
<feature type="domain" description="Protein kinase" evidence="6">
    <location>
        <begin position="12"/>
        <end position="284"/>
    </location>
</feature>
<comment type="caution">
    <text evidence="7">The sequence shown here is derived from an EMBL/GenBank/DDBJ whole genome shotgun (WGS) entry which is preliminary data.</text>
</comment>
<dbReference type="PANTHER" id="PTHR43289">
    <property type="entry name" value="MITOGEN-ACTIVATED PROTEIN KINASE KINASE KINASE 20-RELATED"/>
    <property type="match status" value="1"/>
</dbReference>
<sequence>MSLTSGTRLGPYEILGPLGAGGMGEVYRARDTRLDRDVAIKALPDAFARDREHVSRFLREGRALASLNHPNIGAIHGLEESGDRSYLILELVEGLTLADRLSRGPLPLAEAIRIGRQIATGLEAAHESGIVHRDLKPGNVMLTRTDQAKVLDFGLAMDFGGARDAAMSAAATLHKTIEGTVLGTPAYMSPEQASGKPTDRRTDIWAFGCVLYECLVGRPAFAGDNYAEIIARVLHADPDWAELPGETPDRLRALLERCLVRDPTQRLRDIGEARIALQDAAPAARSVRTQAPRGVSARSLGALAALVAVLATAVGIGISRLPWPARSQPLTLVDLALPDTLALYGWGSPVLAFAPDGRTLAYAAVGPSGMSRIYVHQLADGVVREIPGSETGEGPFFSPDGSWVAFAVGTSRSSFQIPSELRKFSLSAGLTQTVCAIHDYFGGCWDGDQIVLQEMVPGPLMRVPAAGGALSKLIARPTTPDSTSKQAWPQLLPGGPYILVSDWSQARTKLGVIDRRSGALRRLEVDGVYARYLGDHRLLCVTREGQAMVVPFDPKRGAVTGAPVAVLKDVSRTGNEAAIVAYSGAGHLAWSSGLIRNSGIEEMQLVRVDAAGHITPLPVPRDLYGRGVRVSPDGGRLVVSDEWTGPWLVELGLGRRSRIVQEEGYEFPAWMPDGRSVVFMKLGAPFGIMLMEARSGATPRLVGSSVEEINVYDVTRDGREVTFVGSHSGDVRSVPLDGTGSEKVLLRGAAARSSALSPDGRWLAFSSGLGGQVEVFVERLGGGERTQVSTAGGESPRWARDGRELYFVSGSRLVAARFTPSEPPQVGQPEALGAVPDLRGYDVLPGHRQFVALQRPPDAGYVRRLRLALHWTPESGRLLGGSSQSKR</sequence>